<feature type="domain" description="PNPLA" evidence="5">
    <location>
        <begin position="52"/>
        <end position="248"/>
    </location>
</feature>
<keyword evidence="2 4" id="KW-0442">Lipid degradation</keyword>
<feature type="active site" description="Nucleophile" evidence="4">
    <location>
        <position position="90"/>
    </location>
</feature>
<evidence type="ECO:0000313" key="6">
    <source>
        <dbReference type="EMBL" id="NDV32770.1"/>
    </source>
</evidence>
<dbReference type="Gene3D" id="3.40.1090.10">
    <property type="entry name" value="Cytosolic phospholipase A2 catalytic domain"/>
    <property type="match status" value="1"/>
</dbReference>
<keyword evidence="1 4" id="KW-0378">Hydrolase</keyword>
<name>A0A6B2L780_9EUKA</name>
<keyword evidence="3 4" id="KW-0443">Lipid metabolism</keyword>
<feature type="short sequence motif" description="GXSXG" evidence="4">
    <location>
        <begin position="88"/>
        <end position="92"/>
    </location>
</feature>
<comment type="caution">
    <text evidence="4">Lacks conserved residue(s) required for the propagation of feature annotation.</text>
</comment>
<feature type="short sequence motif" description="GXGXXG" evidence="4">
    <location>
        <begin position="56"/>
        <end position="61"/>
    </location>
</feature>
<dbReference type="EMBL" id="GIBP01003801">
    <property type="protein sequence ID" value="NDV32770.1"/>
    <property type="molecule type" value="Transcribed_RNA"/>
</dbReference>
<dbReference type="GO" id="GO:0006631">
    <property type="term" value="P:fatty acid metabolic process"/>
    <property type="evidence" value="ECO:0007669"/>
    <property type="project" value="TreeGrafter"/>
</dbReference>
<proteinExistence type="predicted"/>
<evidence type="ECO:0000256" key="1">
    <source>
        <dbReference type="ARBA" id="ARBA00022801"/>
    </source>
</evidence>
<dbReference type="InterPro" id="IPR002641">
    <property type="entry name" value="PNPLA_dom"/>
</dbReference>
<dbReference type="GO" id="GO:0016042">
    <property type="term" value="P:lipid catabolic process"/>
    <property type="evidence" value="ECO:0007669"/>
    <property type="project" value="UniProtKB-UniRule"/>
</dbReference>
<accession>A0A6B2L780</accession>
<protein>
    <recommendedName>
        <fullName evidence="5">PNPLA domain-containing protein</fullName>
    </recommendedName>
</protein>
<dbReference type="PANTHER" id="PTHR24185">
    <property type="entry name" value="CALCIUM-INDEPENDENT PHOSPHOLIPASE A2-GAMMA"/>
    <property type="match status" value="1"/>
</dbReference>
<dbReference type="GO" id="GO:0004620">
    <property type="term" value="F:phospholipase activity"/>
    <property type="evidence" value="ECO:0007669"/>
    <property type="project" value="TreeGrafter"/>
</dbReference>
<organism evidence="6">
    <name type="scientific">Arcella intermedia</name>
    <dbReference type="NCBI Taxonomy" id="1963864"/>
    <lineage>
        <taxon>Eukaryota</taxon>
        <taxon>Amoebozoa</taxon>
        <taxon>Tubulinea</taxon>
        <taxon>Elardia</taxon>
        <taxon>Arcellinida</taxon>
        <taxon>Sphaerothecina</taxon>
        <taxon>Arcellidae</taxon>
        <taxon>Arcella</taxon>
    </lineage>
</organism>
<dbReference type="SUPFAM" id="SSF52151">
    <property type="entry name" value="FabD/lysophospholipase-like"/>
    <property type="match status" value="1"/>
</dbReference>
<dbReference type="PANTHER" id="PTHR24185:SF1">
    <property type="entry name" value="CALCIUM-INDEPENDENT PHOSPHOLIPASE A2-GAMMA"/>
    <property type="match status" value="1"/>
</dbReference>
<reference evidence="6" key="1">
    <citation type="journal article" date="2020" name="J. Eukaryot. Microbiol.">
        <title>De novo Sequencing, Assembly and Annotation of the Transcriptome for the Free-Living Testate Amoeba Arcella intermedia.</title>
        <authorList>
            <person name="Ribeiro G.M."/>
            <person name="Porfirio-Sousa A.L."/>
            <person name="Maurer-Alcala X.X."/>
            <person name="Katz L.A."/>
            <person name="Lahr D.J.G."/>
        </authorList>
    </citation>
    <scope>NUCLEOTIDE SEQUENCE</scope>
</reference>
<sequence length="360" mass="40770">MPHASPRLLDPHREESALKGAHCPRLVDLDHFLLDKEKLTEVLSGRRGFRVLAIDGGGIRGVIVCLILQEIERRTGKSIGDSFDLICGTSSGGLFAFAPSMVRLKYSSLEEFKSLFIDCSYKLFSAPVPQQVLSFTQKYARYASTEDFLEKFVHDFIGDTHLNHLPPYPLVFAIAHTKQPPWQSNKKPFLFRNYDNPRSSYQGAGNVPLHKVIRAVTAAPYFFTPVTLNSTTYYDAGITINNPSEIALDEIQAIWSSFGLERELPIDLFLSIGTGFRSKIVNFMRSVMGKDPDEVHKIMLRRTLNMESTNYVRIDPFDLGIETKLGEISKIPLLMEQTSKILETEEYRKNMSKICKIILN</sequence>
<evidence type="ECO:0000256" key="3">
    <source>
        <dbReference type="ARBA" id="ARBA00023098"/>
    </source>
</evidence>
<feature type="active site" description="Proton acceptor" evidence="4">
    <location>
        <position position="235"/>
    </location>
</feature>
<dbReference type="InterPro" id="IPR016035">
    <property type="entry name" value="Acyl_Trfase/lysoPLipase"/>
</dbReference>
<evidence type="ECO:0000259" key="5">
    <source>
        <dbReference type="PROSITE" id="PS51635"/>
    </source>
</evidence>
<dbReference type="GO" id="GO:0016020">
    <property type="term" value="C:membrane"/>
    <property type="evidence" value="ECO:0007669"/>
    <property type="project" value="TreeGrafter"/>
</dbReference>
<evidence type="ECO:0000256" key="4">
    <source>
        <dbReference type="PROSITE-ProRule" id="PRU01161"/>
    </source>
</evidence>
<dbReference type="PROSITE" id="PS51635">
    <property type="entry name" value="PNPLA"/>
    <property type="match status" value="1"/>
</dbReference>
<dbReference type="Pfam" id="PF01734">
    <property type="entry name" value="Patatin"/>
    <property type="match status" value="1"/>
</dbReference>
<evidence type="ECO:0000256" key="2">
    <source>
        <dbReference type="ARBA" id="ARBA00022963"/>
    </source>
</evidence>
<dbReference type="AlphaFoldDB" id="A0A6B2L780"/>